<evidence type="ECO:0000259" key="2">
    <source>
        <dbReference type="Pfam" id="PF08239"/>
    </source>
</evidence>
<keyword evidence="4" id="KW-1185">Reference proteome</keyword>
<dbReference type="InterPro" id="IPR003646">
    <property type="entry name" value="SH3-like_bac-type"/>
</dbReference>
<evidence type="ECO:0000256" key="1">
    <source>
        <dbReference type="SAM" id="MobiDB-lite"/>
    </source>
</evidence>
<evidence type="ECO:0000313" key="3">
    <source>
        <dbReference type="EMBL" id="RZM79824.1"/>
    </source>
</evidence>
<feature type="region of interest" description="Disordered" evidence="1">
    <location>
        <begin position="1"/>
        <end position="31"/>
    </location>
</feature>
<dbReference type="Pfam" id="PF08239">
    <property type="entry name" value="SH3_3"/>
    <property type="match status" value="1"/>
</dbReference>
<dbReference type="Gene3D" id="2.30.30.40">
    <property type="entry name" value="SH3 Domains"/>
    <property type="match status" value="1"/>
</dbReference>
<organism evidence="3 4">
    <name type="scientific">Leptolyngbya iicbica LK</name>
    <dbReference type="NCBI Taxonomy" id="2294035"/>
    <lineage>
        <taxon>Bacteria</taxon>
        <taxon>Bacillati</taxon>
        <taxon>Cyanobacteriota</taxon>
        <taxon>Cyanophyceae</taxon>
        <taxon>Leptolyngbyales</taxon>
        <taxon>Leptolyngbyaceae</taxon>
        <taxon>Leptolyngbya group</taxon>
        <taxon>Leptolyngbya</taxon>
        <taxon>Leptolyngbya iicbica</taxon>
    </lineage>
</organism>
<name>A0A4Q7EBE7_9CYAN</name>
<evidence type="ECO:0000313" key="4">
    <source>
        <dbReference type="Proteomes" id="UP000292459"/>
    </source>
</evidence>
<reference evidence="3 4" key="1">
    <citation type="submission" date="2018-11" db="EMBL/GenBank/DDBJ databases">
        <title>Whole genome sequencing of an environmental sample.</title>
        <authorList>
            <person name="Sarangi A.N."/>
            <person name="Singh D."/>
            <person name="Tripathy S."/>
        </authorList>
    </citation>
    <scope>NUCLEOTIDE SEQUENCE [LARGE SCALE GENOMIC DNA]</scope>
    <source>
        <strain evidence="3 4">Lakshadweep</strain>
    </source>
</reference>
<comment type="caution">
    <text evidence="3">The sequence shown here is derived from an EMBL/GenBank/DDBJ whole genome shotgun (WGS) entry which is preliminary data.</text>
</comment>
<gene>
    <name evidence="3" type="ORF">DYY88_08515</name>
</gene>
<feature type="compositionally biased region" description="Low complexity" evidence="1">
    <location>
        <begin position="1"/>
        <end position="25"/>
    </location>
</feature>
<dbReference type="OrthoDB" id="573783at2"/>
<proteinExistence type="predicted"/>
<dbReference type="Proteomes" id="UP000292459">
    <property type="component" value="Unassembled WGS sequence"/>
</dbReference>
<dbReference type="AlphaFoldDB" id="A0A4Q7EBE7"/>
<sequence>MDPPETESSTEAPENATSSGAAGTAISPPQAATLIAQQTEAQINLRSQPTTQSSSPGYGLVGDAVQLLRAAPGEGDLTWYYVKFDESGAEGWIRGDFISTGGDTAGSNLGEHVDAFTTDELFAMGSGGCGMTLWPADQPGSFIFFNGLPSESMWMKLDGTMTEFRRTAASGPEFYGQSATQSFVSNDGQFEVDVTASVGSEKGYESVNIQQGQLILEGVPGGPVNITVVGDAGC</sequence>
<accession>A0A4Q7EBE7</accession>
<protein>
    <submittedName>
        <fullName evidence="3">SH3 domain-containing protein</fullName>
    </submittedName>
</protein>
<feature type="domain" description="SH3b" evidence="2">
    <location>
        <begin position="43"/>
        <end position="99"/>
    </location>
</feature>
<dbReference type="EMBL" id="QVFV01000002">
    <property type="protein sequence ID" value="RZM79824.1"/>
    <property type="molecule type" value="Genomic_DNA"/>
</dbReference>